<evidence type="ECO:0000313" key="2">
    <source>
        <dbReference type="Proteomes" id="UP000077755"/>
    </source>
</evidence>
<reference evidence="1" key="2">
    <citation type="submission" date="2022-03" db="EMBL/GenBank/DDBJ databases">
        <title>Draft title - Genomic analysis of global carrot germplasm unveils the trajectory of domestication and the origin of high carotenoid orange carrot.</title>
        <authorList>
            <person name="Iorizzo M."/>
            <person name="Ellison S."/>
            <person name="Senalik D."/>
            <person name="Macko-Podgorni A."/>
            <person name="Grzebelus D."/>
            <person name="Bostan H."/>
            <person name="Rolling W."/>
            <person name="Curaba J."/>
            <person name="Simon P."/>
        </authorList>
    </citation>
    <scope>NUCLEOTIDE SEQUENCE</scope>
    <source>
        <tissue evidence="1">Leaf</tissue>
    </source>
</reference>
<dbReference type="Gramene" id="KZM80593">
    <property type="protein sequence ID" value="KZM80593"/>
    <property type="gene ID" value="DCAR_032069"/>
</dbReference>
<sequence>MSSSIKKQMFAAGFEYKLNNHVAYLEIGEDHKDFHNIMGFLKQSKVAYAMTAAPTPIMKLTR</sequence>
<reference evidence="1" key="1">
    <citation type="journal article" date="2016" name="Nat. Genet.">
        <title>A high-quality carrot genome assembly provides new insights into carotenoid accumulation and asterid genome evolution.</title>
        <authorList>
            <person name="Iorizzo M."/>
            <person name="Ellison S."/>
            <person name="Senalik D."/>
            <person name="Zeng P."/>
            <person name="Satapoomin P."/>
            <person name="Huang J."/>
            <person name="Bowman M."/>
            <person name="Iovene M."/>
            <person name="Sanseverino W."/>
            <person name="Cavagnaro P."/>
            <person name="Yildiz M."/>
            <person name="Macko-Podgorni A."/>
            <person name="Moranska E."/>
            <person name="Grzebelus E."/>
            <person name="Grzebelus D."/>
            <person name="Ashrafi H."/>
            <person name="Zheng Z."/>
            <person name="Cheng S."/>
            <person name="Spooner D."/>
            <person name="Van Deynze A."/>
            <person name="Simon P."/>
        </authorList>
    </citation>
    <scope>NUCLEOTIDE SEQUENCE</scope>
    <source>
        <tissue evidence="1">Leaf</tissue>
    </source>
</reference>
<evidence type="ECO:0000313" key="1">
    <source>
        <dbReference type="EMBL" id="WOH03958.1"/>
    </source>
</evidence>
<protein>
    <submittedName>
        <fullName evidence="1">Uncharacterized protein</fullName>
    </submittedName>
</protein>
<organism evidence="1 2">
    <name type="scientific">Daucus carota subsp. sativus</name>
    <name type="common">Carrot</name>
    <dbReference type="NCBI Taxonomy" id="79200"/>
    <lineage>
        <taxon>Eukaryota</taxon>
        <taxon>Viridiplantae</taxon>
        <taxon>Streptophyta</taxon>
        <taxon>Embryophyta</taxon>
        <taxon>Tracheophyta</taxon>
        <taxon>Spermatophyta</taxon>
        <taxon>Magnoliopsida</taxon>
        <taxon>eudicotyledons</taxon>
        <taxon>Gunneridae</taxon>
        <taxon>Pentapetalae</taxon>
        <taxon>asterids</taxon>
        <taxon>campanulids</taxon>
        <taxon>Apiales</taxon>
        <taxon>Apiaceae</taxon>
        <taxon>Apioideae</taxon>
        <taxon>Scandiceae</taxon>
        <taxon>Daucinae</taxon>
        <taxon>Daucus</taxon>
        <taxon>Daucus sect. Daucus</taxon>
    </lineage>
</organism>
<dbReference type="AlphaFoldDB" id="A0A175YAP6"/>
<name>A0A175YAP6_DAUCS</name>
<proteinExistence type="predicted"/>
<keyword evidence="2" id="KW-1185">Reference proteome</keyword>
<dbReference type="EMBL" id="CP093348">
    <property type="protein sequence ID" value="WOH03958.1"/>
    <property type="molecule type" value="Genomic_DNA"/>
</dbReference>
<accession>A0A175YAP6</accession>
<gene>
    <name evidence="1" type="ORF">DCAR_0623363</name>
</gene>
<dbReference type="Proteomes" id="UP000077755">
    <property type="component" value="Chromosome 6"/>
</dbReference>